<dbReference type="PANTHER" id="PTHR10416:SF0">
    <property type="entry name" value="DNA POLYMERASE DELTA SUBUNIT 2"/>
    <property type="match status" value="1"/>
</dbReference>
<sequence>MASEKIGQFLCPPNDQEYPPLHRDVSYYNPLHTFRLPRGSDRHYQQQYGDMYFLRLARLKPAVEQVATEAWEGFTIAGENARRVERVLDVRQGELCWVAGTVYMDLPLKPNILDDIAKDNYTSAPPPRQTYIDPTNPSLTQVMLEDESGRLRLAGPLLRSTHLVTGVVIAALGTENSNGDFEVIDIKVPDLPRQPKRWERDDNASPDSKRKRGQESEHSGSNRGKKIAFVSGLRMTGTSSDTLSLELLTDYLLGYAGPSDGETAGSQASSSRISRLIIAGNSLGDAVAAETAAADAGNDSVVTKKKKQVKKYGYDASAYNASPITQLDTFLSEILPSIPVTLMPGENDPANYSLPQQGIHRAMFQRAKAYSSDAHPGDENAEPGWFDSVTNPWEGDIEGWRVWGSSGQNVDDVLRYLDFSDEDERGDAAEDDANARLKVMEAMLRWRCAVPTAPDTIWSYPFQTNDPFVLQSCPHIFFAGNQPRFKTMVVEGDSSFRLNGADAEMTDTMEDDVGPKIRVMTIPKFSETGELIVLDTETLEVEVVRFGAFAGQAERE</sequence>
<reference evidence="13 14" key="1">
    <citation type="journal article" date="2018" name="Front. Microbiol.">
        <title>Genomic and genetic insights into a cosmopolitan fungus, Paecilomyces variotii (Eurotiales).</title>
        <authorList>
            <person name="Urquhart A.S."/>
            <person name="Mondo S.J."/>
            <person name="Makela M.R."/>
            <person name="Hane J.K."/>
            <person name="Wiebenga A."/>
            <person name="He G."/>
            <person name="Mihaltcheva S."/>
            <person name="Pangilinan J."/>
            <person name="Lipzen A."/>
            <person name="Barry K."/>
            <person name="de Vries R.P."/>
            <person name="Grigoriev I.V."/>
            <person name="Idnurm A."/>
        </authorList>
    </citation>
    <scope>NUCLEOTIDE SEQUENCE [LARGE SCALE GENOMIC DNA]</scope>
    <source>
        <strain evidence="13 14">CBS 101075</strain>
    </source>
</reference>
<organism evidence="13 14">
    <name type="scientific">Byssochlamys spectabilis</name>
    <name type="common">Paecilomyces variotii</name>
    <dbReference type="NCBI Taxonomy" id="264951"/>
    <lineage>
        <taxon>Eukaryota</taxon>
        <taxon>Fungi</taxon>
        <taxon>Dikarya</taxon>
        <taxon>Ascomycota</taxon>
        <taxon>Pezizomycotina</taxon>
        <taxon>Eurotiomycetes</taxon>
        <taxon>Eurotiomycetidae</taxon>
        <taxon>Eurotiales</taxon>
        <taxon>Thermoascaceae</taxon>
        <taxon>Paecilomyces</taxon>
    </lineage>
</organism>
<evidence type="ECO:0000313" key="14">
    <source>
        <dbReference type="Proteomes" id="UP000283841"/>
    </source>
</evidence>
<evidence type="ECO:0000256" key="8">
    <source>
        <dbReference type="ARBA" id="ARBA00023242"/>
    </source>
</evidence>
<evidence type="ECO:0000256" key="9">
    <source>
        <dbReference type="ARBA" id="ARBA00049244"/>
    </source>
</evidence>
<feature type="domain" description="DNA polymerase alpha/delta/epsilon subunit B" evidence="11">
    <location>
        <begin position="227"/>
        <end position="486"/>
    </location>
</feature>
<comment type="subcellular location">
    <subcellularLocation>
        <location evidence="1">Nucleus</location>
    </subcellularLocation>
</comment>
<dbReference type="FunFam" id="2.40.50.430:FF:000002">
    <property type="entry name" value="DNA polymerase delta subunit"/>
    <property type="match status" value="1"/>
</dbReference>
<evidence type="ECO:0000256" key="7">
    <source>
        <dbReference type="ARBA" id="ARBA00022932"/>
    </source>
</evidence>
<dbReference type="GO" id="GO:0003677">
    <property type="term" value="F:DNA binding"/>
    <property type="evidence" value="ECO:0007669"/>
    <property type="project" value="InterPro"/>
</dbReference>
<keyword evidence="5" id="KW-0548">Nucleotidyltransferase</keyword>
<evidence type="ECO:0000256" key="1">
    <source>
        <dbReference type="ARBA" id="ARBA00004123"/>
    </source>
</evidence>
<dbReference type="GO" id="GO:0003887">
    <property type="term" value="F:DNA-directed DNA polymerase activity"/>
    <property type="evidence" value="ECO:0007669"/>
    <property type="project" value="UniProtKB-KW"/>
</dbReference>
<keyword evidence="7" id="KW-0239">DNA-directed DNA polymerase</keyword>
<dbReference type="GeneID" id="39601924"/>
<dbReference type="VEuPathDB" id="FungiDB:C8Q69DRAFT_504883"/>
<evidence type="ECO:0000259" key="11">
    <source>
        <dbReference type="Pfam" id="PF04042"/>
    </source>
</evidence>
<evidence type="ECO:0000256" key="10">
    <source>
        <dbReference type="SAM" id="MobiDB-lite"/>
    </source>
</evidence>
<keyword evidence="6" id="KW-0235">DNA replication</keyword>
<dbReference type="InterPro" id="IPR041863">
    <property type="entry name" value="PolD2_C"/>
</dbReference>
<dbReference type="CDD" id="cd07387">
    <property type="entry name" value="MPP_PolD2_C"/>
    <property type="match status" value="1"/>
</dbReference>
<comment type="similarity">
    <text evidence="2">Belongs to the DNA polymerase delta/II small subunit family.</text>
</comment>
<accession>A0A443I2I4</accession>
<feature type="region of interest" description="Disordered" evidence="10">
    <location>
        <begin position="193"/>
        <end position="223"/>
    </location>
</feature>
<keyword evidence="4" id="KW-0808">Transferase</keyword>
<dbReference type="STRING" id="264951.A0A443I2I4"/>
<evidence type="ECO:0000259" key="12">
    <source>
        <dbReference type="Pfam" id="PF18018"/>
    </source>
</evidence>
<evidence type="ECO:0000256" key="5">
    <source>
        <dbReference type="ARBA" id="ARBA00022695"/>
    </source>
</evidence>
<evidence type="ECO:0000256" key="6">
    <source>
        <dbReference type="ARBA" id="ARBA00022705"/>
    </source>
</evidence>
<comment type="catalytic activity">
    <reaction evidence="9">
        <text>DNA(n) + a 2'-deoxyribonucleoside 5'-triphosphate = DNA(n+1) + diphosphate</text>
        <dbReference type="Rhea" id="RHEA:22508"/>
        <dbReference type="Rhea" id="RHEA-COMP:17339"/>
        <dbReference type="Rhea" id="RHEA-COMP:17340"/>
        <dbReference type="ChEBI" id="CHEBI:33019"/>
        <dbReference type="ChEBI" id="CHEBI:61560"/>
        <dbReference type="ChEBI" id="CHEBI:173112"/>
        <dbReference type="EC" id="2.7.7.7"/>
    </reaction>
</comment>
<evidence type="ECO:0000256" key="4">
    <source>
        <dbReference type="ARBA" id="ARBA00022679"/>
    </source>
</evidence>
<dbReference type="PANTHER" id="PTHR10416">
    <property type="entry name" value="DNA POLYMERASE DELTA SUBUNIT 2"/>
    <property type="match status" value="1"/>
</dbReference>
<evidence type="ECO:0000313" key="13">
    <source>
        <dbReference type="EMBL" id="RWQ98241.1"/>
    </source>
</evidence>
<protein>
    <recommendedName>
        <fullName evidence="3">DNA-directed DNA polymerase</fullName>
        <ecNumber evidence="3">2.7.7.7</ecNumber>
    </recommendedName>
</protein>
<dbReference type="EC" id="2.7.7.7" evidence="3"/>
<dbReference type="RefSeq" id="XP_028487886.1">
    <property type="nucleotide sequence ID" value="XM_028632647.1"/>
</dbReference>
<dbReference type="InterPro" id="IPR007185">
    <property type="entry name" value="DNA_pol_a/d/e_bsu"/>
</dbReference>
<dbReference type="Proteomes" id="UP000283841">
    <property type="component" value="Unassembled WGS sequence"/>
</dbReference>
<dbReference type="InterPro" id="IPR040663">
    <property type="entry name" value="DNA_pol_D_N"/>
</dbReference>
<evidence type="ECO:0000256" key="2">
    <source>
        <dbReference type="ARBA" id="ARBA00006035"/>
    </source>
</evidence>
<dbReference type="Gene3D" id="3.60.21.50">
    <property type="match status" value="1"/>
</dbReference>
<name>A0A443I2I4_BYSSP</name>
<feature type="domain" description="DNA polymerase delta subunit OB-fold" evidence="12">
    <location>
        <begin position="47"/>
        <end position="186"/>
    </location>
</feature>
<dbReference type="Gene3D" id="2.40.50.430">
    <property type="match status" value="1"/>
</dbReference>
<keyword evidence="8" id="KW-0539">Nucleus</keyword>
<dbReference type="GO" id="GO:0006273">
    <property type="term" value="P:lagging strand elongation"/>
    <property type="evidence" value="ECO:0007669"/>
    <property type="project" value="UniProtKB-ARBA"/>
</dbReference>
<dbReference type="EMBL" id="RCNU01000002">
    <property type="protein sequence ID" value="RWQ98241.1"/>
    <property type="molecule type" value="Genomic_DNA"/>
</dbReference>
<dbReference type="AlphaFoldDB" id="A0A443I2I4"/>
<dbReference type="GO" id="GO:0006281">
    <property type="term" value="P:DNA repair"/>
    <property type="evidence" value="ECO:0007669"/>
    <property type="project" value="UniProtKB-ARBA"/>
</dbReference>
<dbReference type="Pfam" id="PF18018">
    <property type="entry name" value="DNA_pol_D_N"/>
    <property type="match status" value="1"/>
</dbReference>
<gene>
    <name evidence="13" type="ORF">C8Q69DRAFT_504883</name>
</gene>
<keyword evidence="14" id="KW-1185">Reference proteome</keyword>
<proteinExistence type="inferred from homology"/>
<dbReference type="Pfam" id="PF04042">
    <property type="entry name" value="DNA_pol_E_B"/>
    <property type="match status" value="1"/>
</dbReference>
<dbReference type="InterPro" id="IPR024826">
    <property type="entry name" value="DNA_pol_delta/II_ssu"/>
</dbReference>
<dbReference type="FunFam" id="3.60.21.50:FF:000006">
    <property type="entry name" value="DNA polymerase delta subunit 2, putative"/>
    <property type="match status" value="1"/>
</dbReference>
<dbReference type="GO" id="GO:0043625">
    <property type="term" value="C:delta DNA polymerase complex"/>
    <property type="evidence" value="ECO:0007669"/>
    <property type="project" value="TreeGrafter"/>
</dbReference>
<evidence type="ECO:0000256" key="3">
    <source>
        <dbReference type="ARBA" id="ARBA00012417"/>
    </source>
</evidence>
<comment type="caution">
    <text evidence="13">The sequence shown here is derived from an EMBL/GenBank/DDBJ whole genome shotgun (WGS) entry which is preliminary data.</text>
</comment>